<dbReference type="PROSITE" id="PS00924">
    <property type="entry name" value="ASP_GLU_RACEMASE_2"/>
    <property type="match status" value="1"/>
</dbReference>
<sequence>MLEKYCKGLIDLSNHEAIGFIDSGVGGLTVVKEALRQLPNERLIYLGDTARCPYGPRPAEQVVQFTWEMTNFLLKKNIKMLVIACNTATAVALEEIKEQLNIPVVGVILPGTRAALKATKKNRIGVIGTAGTIKSNAYEKALKSKAPNTFTTSLACPKFVPIVESNEFYSSVAKKIVSETLAPLQIKELDTLILGCTHYPLLRPLIQNVMGNQVKLIDSGAETVSEVSMLLDYFDIANTPLHDNEQHEFFTTGSAKMFKAIADDWLNLETIEIEHIRLGEVKHD</sequence>
<feature type="active site" description="Proton donor/acceptor" evidence="8">
    <location>
        <position position="196"/>
    </location>
</feature>
<keyword evidence="4 8" id="KW-0573">Peptidoglycan synthesis</keyword>
<feature type="binding site" evidence="8">
    <location>
        <begin position="197"/>
        <end position="198"/>
    </location>
    <ligand>
        <name>substrate</name>
    </ligand>
</feature>
<comment type="similarity">
    <text evidence="8">Belongs to the aspartate/glutamate racemases family.</text>
</comment>
<dbReference type="Pfam" id="PF01177">
    <property type="entry name" value="Asp_Glu_race"/>
    <property type="match status" value="1"/>
</dbReference>
<dbReference type="GO" id="GO:0008881">
    <property type="term" value="F:glutamate racemase activity"/>
    <property type="evidence" value="ECO:0007669"/>
    <property type="project" value="UniProtKB-UniRule"/>
</dbReference>
<keyword evidence="3 8" id="KW-0133">Cell shape</keyword>
<dbReference type="InterPro" id="IPR004391">
    <property type="entry name" value="Glu_race"/>
</dbReference>
<dbReference type="InterPro" id="IPR033134">
    <property type="entry name" value="Asp/Glu_racemase_AS_2"/>
</dbReference>
<reference evidence="9 11" key="2">
    <citation type="submission" date="2018-07" db="EMBL/GenBank/DDBJ databases">
        <title>The Genome Sequence of Enterococcus sp. DIV0659b.</title>
        <authorList>
            <consortium name="The Broad Institute Genomics Platform"/>
            <consortium name="The Broad Institute Genomic Center for Infectious Diseases"/>
            <person name="Earl A."/>
            <person name="Manson A."/>
            <person name="Schwartman J."/>
            <person name="Gilmore M."/>
            <person name="Abouelleil A."/>
            <person name="Cao P."/>
            <person name="Chapman S."/>
            <person name="Cusick C."/>
            <person name="Shea T."/>
            <person name="Young S."/>
            <person name="Neafsey D."/>
            <person name="Nusbaum C."/>
            <person name="Birren B."/>
        </authorList>
    </citation>
    <scope>NUCLEOTIDE SEQUENCE [LARGE SCALE GENOMIC DNA]</scope>
    <source>
        <strain evidence="9 11">4G2_DIV0659</strain>
    </source>
</reference>
<evidence type="ECO:0000256" key="8">
    <source>
        <dbReference type="HAMAP-Rule" id="MF_00258"/>
    </source>
</evidence>
<dbReference type="InterPro" id="IPR001920">
    <property type="entry name" value="Asp/Glu_race"/>
</dbReference>
<feature type="binding site" evidence="8">
    <location>
        <begin position="54"/>
        <end position="55"/>
    </location>
    <ligand>
        <name>substrate</name>
    </ligand>
</feature>
<dbReference type="GO" id="GO:0042802">
    <property type="term" value="F:identical protein binding"/>
    <property type="evidence" value="ECO:0007669"/>
    <property type="project" value="UniProtKB-ARBA"/>
</dbReference>
<dbReference type="PANTHER" id="PTHR21198">
    <property type="entry name" value="GLUTAMATE RACEMASE"/>
    <property type="match status" value="1"/>
</dbReference>
<dbReference type="PANTHER" id="PTHR21198:SF2">
    <property type="entry name" value="GLUTAMATE RACEMASE"/>
    <property type="match status" value="1"/>
</dbReference>
<accession>A0A242CJG9</accession>
<dbReference type="PROSITE" id="PS00923">
    <property type="entry name" value="ASP_GLU_RACEMASE_1"/>
    <property type="match status" value="1"/>
</dbReference>
<dbReference type="GO" id="GO:0008360">
    <property type="term" value="P:regulation of cell shape"/>
    <property type="evidence" value="ECO:0007669"/>
    <property type="project" value="UniProtKB-KW"/>
</dbReference>
<evidence type="ECO:0000313" key="10">
    <source>
        <dbReference type="EMBL" id="OTO10375.1"/>
    </source>
</evidence>
<dbReference type="EMBL" id="NGLE02000001">
    <property type="protein sequence ID" value="MEI5995580.1"/>
    <property type="molecule type" value="Genomic_DNA"/>
</dbReference>
<evidence type="ECO:0000256" key="3">
    <source>
        <dbReference type="ARBA" id="ARBA00022960"/>
    </source>
</evidence>
<keyword evidence="6 8" id="KW-0961">Cell wall biogenesis/degradation</keyword>
<name>A0A242CJG9_9ENTE</name>
<dbReference type="InterPro" id="IPR015942">
    <property type="entry name" value="Asp/Glu/hydantoin_racemase"/>
</dbReference>
<evidence type="ECO:0000256" key="6">
    <source>
        <dbReference type="ARBA" id="ARBA00023316"/>
    </source>
</evidence>
<dbReference type="STRING" id="1834181.A5880_001059"/>
<feature type="binding site" evidence="8">
    <location>
        <begin position="22"/>
        <end position="23"/>
    </location>
    <ligand>
        <name>substrate</name>
    </ligand>
</feature>
<evidence type="ECO:0000256" key="7">
    <source>
        <dbReference type="ARBA" id="ARBA00070053"/>
    </source>
</evidence>
<proteinExistence type="inferred from homology"/>
<dbReference type="GO" id="GO:0009252">
    <property type="term" value="P:peptidoglycan biosynthetic process"/>
    <property type="evidence" value="ECO:0007669"/>
    <property type="project" value="UniProtKB-UniRule"/>
</dbReference>
<dbReference type="NCBIfam" id="NF002035">
    <property type="entry name" value="PRK00865.1-3"/>
    <property type="match status" value="1"/>
</dbReference>
<protein>
    <recommendedName>
        <fullName evidence="7 8">Glutamate racemase</fullName>
        <ecNumber evidence="2 8">5.1.1.3</ecNumber>
    </recommendedName>
</protein>
<keyword evidence="5 8" id="KW-0413">Isomerase</keyword>
<dbReference type="FunFam" id="3.40.50.1860:FF:000002">
    <property type="entry name" value="Glutamate racemase"/>
    <property type="match status" value="1"/>
</dbReference>
<dbReference type="UniPathway" id="UPA00219"/>
<dbReference type="HAMAP" id="MF_00258">
    <property type="entry name" value="Glu_racemase"/>
    <property type="match status" value="1"/>
</dbReference>
<evidence type="ECO:0000313" key="11">
    <source>
        <dbReference type="Proteomes" id="UP000195139"/>
    </source>
</evidence>
<dbReference type="EC" id="5.1.1.3" evidence="2 8"/>
<dbReference type="EMBL" id="NGLE01000001">
    <property type="protein sequence ID" value="OTO10375.1"/>
    <property type="molecule type" value="Genomic_DNA"/>
</dbReference>
<feature type="binding site" evidence="8">
    <location>
        <begin position="86"/>
        <end position="87"/>
    </location>
    <ligand>
        <name>substrate</name>
    </ligand>
</feature>
<dbReference type="GO" id="GO:0071555">
    <property type="term" value="P:cell wall organization"/>
    <property type="evidence" value="ECO:0007669"/>
    <property type="project" value="UniProtKB-KW"/>
</dbReference>
<dbReference type="AlphaFoldDB" id="A0A242CJG9"/>
<gene>
    <name evidence="8" type="primary">murI</name>
    <name evidence="10" type="ORF">A5880_001059</name>
    <name evidence="9" type="ORF">A5880_003171</name>
</gene>
<evidence type="ECO:0000256" key="1">
    <source>
        <dbReference type="ARBA" id="ARBA00001602"/>
    </source>
</evidence>
<evidence type="ECO:0000313" key="9">
    <source>
        <dbReference type="EMBL" id="MEI5995580.1"/>
    </source>
</evidence>
<organism evidence="10">
    <name type="scientific">Candidatus Enterococcus mansonii</name>
    <dbReference type="NCBI Taxonomy" id="1834181"/>
    <lineage>
        <taxon>Bacteria</taxon>
        <taxon>Bacillati</taxon>
        <taxon>Bacillota</taxon>
        <taxon>Bacilli</taxon>
        <taxon>Lactobacillales</taxon>
        <taxon>Enterococcaceae</taxon>
        <taxon>Enterococcus</taxon>
    </lineage>
</organism>
<dbReference type="SUPFAM" id="SSF53681">
    <property type="entry name" value="Aspartate/glutamate racemase"/>
    <property type="match status" value="2"/>
</dbReference>
<dbReference type="Gene3D" id="3.40.50.1860">
    <property type="match status" value="2"/>
</dbReference>
<comment type="caution">
    <text evidence="10">The sequence shown here is derived from an EMBL/GenBank/DDBJ whole genome shotgun (WGS) entry which is preliminary data.</text>
</comment>
<evidence type="ECO:0000256" key="4">
    <source>
        <dbReference type="ARBA" id="ARBA00022984"/>
    </source>
</evidence>
<keyword evidence="11" id="KW-1185">Reference proteome</keyword>
<dbReference type="InterPro" id="IPR018187">
    <property type="entry name" value="Asp/Glu_racemase_AS_1"/>
</dbReference>
<dbReference type="NCBIfam" id="TIGR00067">
    <property type="entry name" value="glut_race"/>
    <property type="match status" value="1"/>
</dbReference>
<evidence type="ECO:0000256" key="2">
    <source>
        <dbReference type="ARBA" id="ARBA00013090"/>
    </source>
</evidence>
<dbReference type="Proteomes" id="UP000195139">
    <property type="component" value="Unassembled WGS sequence"/>
</dbReference>
<feature type="active site" description="Proton donor/acceptor" evidence="8">
    <location>
        <position position="85"/>
    </location>
</feature>
<comment type="catalytic activity">
    <reaction evidence="1 8">
        <text>L-glutamate = D-glutamate</text>
        <dbReference type="Rhea" id="RHEA:12813"/>
        <dbReference type="ChEBI" id="CHEBI:29985"/>
        <dbReference type="ChEBI" id="CHEBI:29986"/>
        <dbReference type="EC" id="5.1.1.3"/>
    </reaction>
</comment>
<comment type="function">
    <text evidence="8">Provides the (R)-glutamate required for cell wall biosynthesis.</text>
</comment>
<evidence type="ECO:0000256" key="5">
    <source>
        <dbReference type="ARBA" id="ARBA00023235"/>
    </source>
</evidence>
<comment type="pathway">
    <text evidence="8">Cell wall biogenesis; peptidoglycan biosynthesis.</text>
</comment>
<reference evidence="10" key="1">
    <citation type="submission" date="2017-05" db="EMBL/GenBank/DDBJ databases">
        <title>The Genome Sequence of Enterococcus sp. 4G2_DIV0659.</title>
        <authorList>
            <consortium name="The Broad Institute Genomics Platform"/>
            <consortium name="The Broad Institute Genomic Center for Infectious Diseases"/>
            <person name="Earl A."/>
            <person name="Manson A."/>
            <person name="Schwartman J."/>
            <person name="Gilmore M."/>
            <person name="Abouelleil A."/>
            <person name="Cao P."/>
            <person name="Chapman S."/>
            <person name="Cusick C."/>
            <person name="Shea T."/>
            <person name="Young S."/>
            <person name="Neafsey D."/>
            <person name="Nusbaum C."/>
            <person name="Birren B."/>
        </authorList>
    </citation>
    <scope>NUCLEOTIDE SEQUENCE [LARGE SCALE GENOMIC DNA]</scope>
    <source>
        <strain evidence="10">4G2_DIV0659</strain>
    </source>
</reference>